<dbReference type="RefSeq" id="WP_202016261.1">
    <property type="nucleotide sequence ID" value="NZ_JAERRB010000018.1"/>
</dbReference>
<evidence type="ECO:0000313" key="1">
    <source>
        <dbReference type="EMBL" id="MBL0745691.1"/>
    </source>
</evidence>
<dbReference type="EMBL" id="JAERRB010000018">
    <property type="protein sequence ID" value="MBL0745691.1"/>
    <property type="molecule type" value="Genomic_DNA"/>
</dbReference>
<evidence type="ECO:0000313" key="2">
    <source>
        <dbReference type="Proteomes" id="UP000613030"/>
    </source>
</evidence>
<proteinExistence type="predicted"/>
<reference evidence="1 2" key="1">
    <citation type="submission" date="2021-01" db="EMBL/GenBank/DDBJ databases">
        <title>Chryseolinea sp. Jin1 Genome sequencing and assembly.</title>
        <authorList>
            <person name="Kim I."/>
        </authorList>
    </citation>
    <scope>NUCLEOTIDE SEQUENCE [LARGE SCALE GENOMIC DNA]</scope>
    <source>
        <strain evidence="1 2">Jin1</strain>
    </source>
</reference>
<accession>A0ABS1L1X4</accession>
<gene>
    <name evidence="1" type="ORF">JI741_30945</name>
</gene>
<keyword evidence="2" id="KW-1185">Reference proteome</keyword>
<sequence length="117" mass="14427">MKETRSNGLEAIYSYDSLRNNIQIQYFRDGRLYYVIKYDYNEKAQQIHYTTSSYPGWHNYTLFDRQGNLAEFLRFDEQRILTQKIKYFYNRQNKLIRTEEFNEVLNEPENVYVTTYK</sequence>
<name>A0ABS1L1X4_9BACT</name>
<comment type="caution">
    <text evidence="1">The sequence shown here is derived from an EMBL/GenBank/DDBJ whole genome shotgun (WGS) entry which is preliminary data.</text>
</comment>
<dbReference type="Proteomes" id="UP000613030">
    <property type="component" value="Unassembled WGS sequence"/>
</dbReference>
<protein>
    <submittedName>
        <fullName evidence="1">Uncharacterized protein</fullName>
    </submittedName>
</protein>
<organism evidence="1 2">
    <name type="scientific">Chryseolinea lacunae</name>
    <dbReference type="NCBI Taxonomy" id="2801331"/>
    <lineage>
        <taxon>Bacteria</taxon>
        <taxon>Pseudomonadati</taxon>
        <taxon>Bacteroidota</taxon>
        <taxon>Cytophagia</taxon>
        <taxon>Cytophagales</taxon>
        <taxon>Fulvivirgaceae</taxon>
        <taxon>Chryseolinea</taxon>
    </lineage>
</organism>